<feature type="domain" description="Kazal-like" evidence="6">
    <location>
        <begin position="12"/>
        <end position="64"/>
    </location>
</feature>
<comment type="caution">
    <text evidence="7">The sequence shown here is derived from an EMBL/GenBank/DDBJ whole genome shotgun (WGS) entry which is preliminary data.</text>
</comment>
<dbReference type="CDD" id="cd00104">
    <property type="entry name" value="KAZAL_FS"/>
    <property type="match status" value="3"/>
</dbReference>
<feature type="compositionally biased region" description="Polar residues" evidence="4">
    <location>
        <begin position="163"/>
        <end position="186"/>
    </location>
</feature>
<dbReference type="PROSITE" id="PS51465">
    <property type="entry name" value="KAZAL_2"/>
    <property type="match status" value="3"/>
</dbReference>
<feature type="domain" description="Kazal-like" evidence="6">
    <location>
        <begin position="65"/>
        <end position="110"/>
    </location>
</feature>
<feature type="signal peptide" evidence="5">
    <location>
        <begin position="1"/>
        <end position="18"/>
    </location>
</feature>
<keyword evidence="2" id="KW-0722">Serine protease inhibitor</keyword>
<evidence type="ECO:0000256" key="1">
    <source>
        <dbReference type="ARBA" id="ARBA00022690"/>
    </source>
</evidence>
<dbReference type="InterPro" id="IPR002350">
    <property type="entry name" value="Kazal_dom"/>
</dbReference>
<name>A0A6G0X629_9STRA</name>
<keyword evidence="3" id="KW-1015">Disulfide bond</keyword>
<evidence type="ECO:0000256" key="5">
    <source>
        <dbReference type="SAM" id="SignalP"/>
    </source>
</evidence>
<evidence type="ECO:0000313" key="8">
    <source>
        <dbReference type="Proteomes" id="UP000481153"/>
    </source>
</evidence>
<dbReference type="Pfam" id="PF07648">
    <property type="entry name" value="Kazal_2"/>
    <property type="match status" value="2"/>
</dbReference>
<evidence type="ECO:0000256" key="3">
    <source>
        <dbReference type="ARBA" id="ARBA00023157"/>
    </source>
</evidence>
<feature type="chain" id="PRO_5026168607" description="Kazal-like domain-containing protein" evidence="5">
    <location>
        <begin position="19"/>
        <end position="229"/>
    </location>
</feature>
<evidence type="ECO:0000313" key="7">
    <source>
        <dbReference type="EMBL" id="KAF0735431.1"/>
    </source>
</evidence>
<proteinExistence type="predicted"/>
<feature type="region of interest" description="Disordered" evidence="4">
    <location>
        <begin position="155"/>
        <end position="208"/>
    </location>
</feature>
<evidence type="ECO:0000256" key="4">
    <source>
        <dbReference type="SAM" id="MobiDB-lite"/>
    </source>
</evidence>
<feature type="compositionally biased region" description="Low complexity" evidence="4">
    <location>
        <begin position="190"/>
        <end position="208"/>
    </location>
</feature>
<protein>
    <recommendedName>
        <fullName evidence="6">Kazal-like domain-containing protein</fullName>
    </recommendedName>
</protein>
<dbReference type="InterPro" id="IPR036058">
    <property type="entry name" value="Kazal_dom_sf"/>
</dbReference>
<sequence length="229" mass="23832">MQLAHIFLLAGAVAAAQCNTICIDNYEPVCGSDSQTYNNPCRLQAAACTQNQTISIIATGECDQKCEKGCPRIYNPVCGSDGTTFANDCLLSVATCRNASITLASNGTCQEAPKSQCKTACNKIYQPVCGSNGQTYGNDCDLKNAKCEDPTLTKVSDGECKGKTNSTLSPSTTKSNEIKSPSTTKSNEIKSPTTDAPKTPTTTSAKSAGMTVATSLAAIFSATAYSLLG</sequence>
<keyword evidence="1" id="KW-0646">Protease inhibitor</keyword>
<gene>
    <name evidence="7" type="ORF">Ae201684_008120</name>
</gene>
<dbReference type="InterPro" id="IPR050653">
    <property type="entry name" value="Prot_Inhib_GrowthFact_Antg"/>
</dbReference>
<reference evidence="7 8" key="1">
    <citation type="submission" date="2019-07" db="EMBL/GenBank/DDBJ databases">
        <title>Genomics analysis of Aphanomyces spp. identifies a new class of oomycete effector associated with host adaptation.</title>
        <authorList>
            <person name="Gaulin E."/>
        </authorList>
    </citation>
    <scope>NUCLEOTIDE SEQUENCE [LARGE SCALE GENOMIC DNA]</scope>
    <source>
        <strain evidence="7 8">ATCC 201684</strain>
    </source>
</reference>
<dbReference type="SUPFAM" id="SSF100895">
    <property type="entry name" value="Kazal-type serine protease inhibitors"/>
    <property type="match status" value="3"/>
</dbReference>
<dbReference type="Pfam" id="PF00050">
    <property type="entry name" value="Kazal_1"/>
    <property type="match status" value="1"/>
</dbReference>
<evidence type="ECO:0000256" key="2">
    <source>
        <dbReference type="ARBA" id="ARBA00022900"/>
    </source>
</evidence>
<dbReference type="EMBL" id="VJMJ01000098">
    <property type="protein sequence ID" value="KAF0735431.1"/>
    <property type="molecule type" value="Genomic_DNA"/>
</dbReference>
<dbReference type="AlphaFoldDB" id="A0A6G0X629"/>
<organism evidence="7 8">
    <name type="scientific">Aphanomyces euteiches</name>
    <dbReference type="NCBI Taxonomy" id="100861"/>
    <lineage>
        <taxon>Eukaryota</taxon>
        <taxon>Sar</taxon>
        <taxon>Stramenopiles</taxon>
        <taxon>Oomycota</taxon>
        <taxon>Saprolegniomycetes</taxon>
        <taxon>Saprolegniales</taxon>
        <taxon>Verrucalvaceae</taxon>
        <taxon>Aphanomyces</taxon>
    </lineage>
</organism>
<dbReference type="GO" id="GO:0005576">
    <property type="term" value="C:extracellular region"/>
    <property type="evidence" value="ECO:0007669"/>
    <property type="project" value="TreeGrafter"/>
</dbReference>
<dbReference type="SMART" id="SM00280">
    <property type="entry name" value="KAZAL"/>
    <property type="match status" value="3"/>
</dbReference>
<keyword evidence="5" id="KW-0732">Signal</keyword>
<dbReference type="PANTHER" id="PTHR10913">
    <property type="entry name" value="FOLLISTATIN-RELATED"/>
    <property type="match status" value="1"/>
</dbReference>
<keyword evidence="8" id="KW-1185">Reference proteome</keyword>
<dbReference type="Proteomes" id="UP000481153">
    <property type="component" value="Unassembled WGS sequence"/>
</dbReference>
<dbReference type="VEuPathDB" id="FungiDB:AeMF1_016243"/>
<evidence type="ECO:0000259" key="6">
    <source>
        <dbReference type="PROSITE" id="PS51465"/>
    </source>
</evidence>
<accession>A0A6G0X629</accession>
<feature type="domain" description="Kazal-like" evidence="6">
    <location>
        <begin position="111"/>
        <end position="162"/>
    </location>
</feature>
<dbReference type="Gene3D" id="3.30.60.30">
    <property type="match status" value="3"/>
</dbReference>
<dbReference type="PANTHER" id="PTHR10913:SF45">
    <property type="entry name" value="FOLLISTATIN, ISOFORM A-RELATED"/>
    <property type="match status" value="1"/>
</dbReference>